<dbReference type="EMBL" id="CATNWA010014580">
    <property type="protein sequence ID" value="CAI9573576.1"/>
    <property type="molecule type" value="Genomic_DNA"/>
</dbReference>
<comment type="caution">
    <text evidence="1">The sequence shown here is derived from an EMBL/GenBank/DDBJ whole genome shotgun (WGS) entry which is preliminary data.</text>
</comment>
<gene>
    <name evidence="1" type="ORF">SPARVUS_LOCUS7762283</name>
</gene>
<proteinExistence type="predicted"/>
<feature type="non-terminal residue" evidence="1">
    <location>
        <position position="45"/>
    </location>
</feature>
<sequence length="45" mass="5059">MLKQTVLRSRPLSAESITKSLQSSCGFQISTTTMHRELYVMGFHG</sequence>
<name>A0ABN9DQ10_9NEOB</name>
<reference evidence="1" key="1">
    <citation type="submission" date="2023-05" db="EMBL/GenBank/DDBJ databases">
        <authorList>
            <person name="Stuckert A."/>
        </authorList>
    </citation>
    <scope>NUCLEOTIDE SEQUENCE</scope>
</reference>
<evidence type="ECO:0000313" key="1">
    <source>
        <dbReference type="EMBL" id="CAI9573576.1"/>
    </source>
</evidence>
<protein>
    <recommendedName>
        <fullName evidence="3">Winged helix-turn helix domain-containing protein</fullName>
    </recommendedName>
</protein>
<evidence type="ECO:0008006" key="3">
    <source>
        <dbReference type="Google" id="ProtNLM"/>
    </source>
</evidence>
<keyword evidence="2" id="KW-1185">Reference proteome</keyword>
<evidence type="ECO:0000313" key="2">
    <source>
        <dbReference type="Proteomes" id="UP001162483"/>
    </source>
</evidence>
<organism evidence="1 2">
    <name type="scientific">Staurois parvus</name>
    <dbReference type="NCBI Taxonomy" id="386267"/>
    <lineage>
        <taxon>Eukaryota</taxon>
        <taxon>Metazoa</taxon>
        <taxon>Chordata</taxon>
        <taxon>Craniata</taxon>
        <taxon>Vertebrata</taxon>
        <taxon>Euteleostomi</taxon>
        <taxon>Amphibia</taxon>
        <taxon>Batrachia</taxon>
        <taxon>Anura</taxon>
        <taxon>Neobatrachia</taxon>
        <taxon>Ranoidea</taxon>
        <taxon>Ranidae</taxon>
        <taxon>Staurois</taxon>
    </lineage>
</organism>
<accession>A0ABN9DQ10</accession>
<dbReference type="Proteomes" id="UP001162483">
    <property type="component" value="Unassembled WGS sequence"/>
</dbReference>